<comment type="caution">
    <text evidence="2">The sequence shown here is derived from an EMBL/GenBank/DDBJ whole genome shotgun (WGS) entry which is preliminary data.</text>
</comment>
<dbReference type="Gene3D" id="1.10.3210.10">
    <property type="entry name" value="Hypothetical protein af1432"/>
    <property type="match status" value="1"/>
</dbReference>
<evidence type="ECO:0000313" key="2">
    <source>
        <dbReference type="EMBL" id="KKS20340.1"/>
    </source>
</evidence>
<reference evidence="2 3" key="1">
    <citation type="journal article" date="2015" name="Nature">
        <title>rRNA introns, odd ribosomes, and small enigmatic genomes across a large radiation of phyla.</title>
        <authorList>
            <person name="Brown C.T."/>
            <person name="Hug L.A."/>
            <person name="Thomas B.C."/>
            <person name="Sharon I."/>
            <person name="Castelle C.J."/>
            <person name="Singh A."/>
            <person name="Wilkins M.J."/>
            <person name="Williams K.H."/>
            <person name="Banfield J.F."/>
        </authorList>
    </citation>
    <scope>NUCLEOTIDE SEQUENCE [LARGE SCALE GENOMIC DNA]</scope>
</reference>
<proteinExistence type="predicted"/>
<dbReference type="EMBL" id="LCBX01000029">
    <property type="protein sequence ID" value="KKS20340.1"/>
    <property type="molecule type" value="Genomic_DNA"/>
</dbReference>
<dbReference type="InterPro" id="IPR006674">
    <property type="entry name" value="HD_domain"/>
</dbReference>
<dbReference type="SUPFAM" id="SSF109604">
    <property type="entry name" value="HD-domain/PDEase-like"/>
    <property type="match status" value="1"/>
</dbReference>
<dbReference type="Pfam" id="PF01966">
    <property type="entry name" value="HD"/>
    <property type="match status" value="1"/>
</dbReference>
<sequence>MDKDLLLKLIKEAQTNLVNNPQNYAHEITHHYRTWLTAKEIMPEVKESFNTDLVELLCWWHDVQVPGVDYKNKRVAHVIAEYLSNKVGEEDRNIVLDSIKNHEFGSSPKYVEGKILQDADKLEILSDERFRIAIDAIKAGLMSKEYFYKAAVEVYNEWLPKMPGMYNFDISREIHASRLKALNSKIKQYISELSKL</sequence>
<protein>
    <recommendedName>
        <fullName evidence="1">HD domain-containing protein</fullName>
    </recommendedName>
</protein>
<accession>A0A0G0X5V0</accession>
<gene>
    <name evidence="2" type="ORF">UU77_C0029G0021</name>
</gene>
<feature type="domain" description="HD" evidence="1">
    <location>
        <begin position="28"/>
        <end position="123"/>
    </location>
</feature>
<organism evidence="2 3">
    <name type="scientific">candidate division WWE3 bacterium GW2011_GWC1_41_7</name>
    <dbReference type="NCBI Taxonomy" id="1619119"/>
    <lineage>
        <taxon>Bacteria</taxon>
        <taxon>Katanobacteria</taxon>
    </lineage>
</organism>
<name>A0A0G0X5V0_UNCKA</name>
<evidence type="ECO:0000259" key="1">
    <source>
        <dbReference type="Pfam" id="PF01966"/>
    </source>
</evidence>
<dbReference type="AlphaFoldDB" id="A0A0G0X5V0"/>
<evidence type="ECO:0000313" key="3">
    <source>
        <dbReference type="Proteomes" id="UP000034507"/>
    </source>
</evidence>
<dbReference type="Proteomes" id="UP000034507">
    <property type="component" value="Unassembled WGS sequence"/>
</dbReference>